<comment type="caution">
    <text evidence="2">The sequence shown here is derived from an EMBL/GenBank/DDBJ whole genome shotgun (WGS) entry which is preliminary data.</text>
</comment>
<dbReference type="AlphaFoldDB" id="A0A7C5UW84"/>
<dbReference type="Pfam" id="PF01949">
    <property type="entry name" value="Endo_dU"/>
    <property type="match status" value="1"/>
</dbReference>
<dbReference type="InterPro" id="IPR002802">
    <property type="entry name" value="Endo_dU"/>
</dbReference>
<dbReference type="PANTHER" id="PTHR39518">
    <property type="entry name" value="UPF0215 PROTEIN MJ1150"/>
    <property type="match status" value="1"/>
</dbReference>
<dbReference type="Gene3D" id="3.30.2170.10">
    <property type="entry name" value="archaeoglobus fulgidus dsm 4304 superfamily"/>
    <property type="match status" value="1"/>
</dbReference>
<dbReference type="NCBIfam" id="NF001977">
    <property type="entry name" value="PRK00766.1"/>
    <property type="match status" value="1"/>
</dbReference>
<dbReference type="PIRSF" id="PIRSF006380">
    <property type="entry name" value="UCP006380"/>
    <property type="match status" value="1"/>
</dbReference>
<gene>
    <name evidence="2" type="ORF">ENL96_01245</name>
</gene>
<dbReference type="PANTHER" id="PTHR39518:SF2">
    <property type="entry name" value="UPF0215 PROTEIN MJ1150"/>
    <property type="match status" value="1"/>
</dbReference>
<name>A0A7C5UW84_UNCC3</name>
<keyword evidence="1" id="KW-1133">Transmembrane helix</keyword>
<protein>
    <submittedName>
        <fullName evidence="2">DUF99 family protein</fullName>
    </submittedName>
</protein>
<proteinExistence type="inferred from homology"/>
<sequence>MRIKKEIRILGIDDGPFTKTSSKAIIIGVIMRGGLEFDGMIKTEIEVDGLDATDKLIETIKRSKYKNELKAIMFKGVTIAGFNIVDIGALSSALSLPVIVVSRKKPNFIRIRNALKNFDDGAERWKIIKKAGRINKLKMKNNKTIYFQFKGIDREDAKKIILLTCTRSLIPEPLRLAHMIASAVIKGETGGRA</sequence>
<accession>A0A7C5UW84</accession>
<feature type="transmembrane region" description="Helical" evidence="1">
    <location>
        <begin position="72"/>
        <end position="100"/>
    </location>
</feature>
<reference evidence="2" key="1">
    <citation type="journal article" date="2020" name="mSystems">
        <title>Genome- and Community-Level Interaction Insights into Carbon Utilization and Element Cycling Functions of Hydrothermarchaeota in Hydrothermal Sediment.</title>
        <authorList>
            <person name="Zhou Z."/>
            <person name="Liu Y."/>
            <person name="Xu W."/>
            <person name="Pan J."/>
            <person name="Luo Z.H."/>
            <person name="Li M."/>
        </authorList>
    </citation>
    <scope>NUCLEOTIDE SEQUENCE [LARGE SCALE GENOMIC DNA]</scope>
    <source>
        <strain evidence="2">SpSt-1042</strain>
    </source>
</reference>
<organism evidence="2">
    <name type="scientific">candidate division CPR3 bacterium</name>
    <dbReference type="NCBI Taxonomy" id="2268181"/>
    <lineage>
        <taxon>Bacteria</taxon>
        <taxon>Bacteria division CPR3</taxon>
    </lineage>
</organism>
<keyword evidence="1" id="KW-0472">Membrane</keyword>
<dbReference type="HAMAP" id="MF_00582">
    <property type="entry name" value="UPF0215"/>
    <property type="match status" value="1"/>
</dbReference>
<evidence type="ECO:0000256" key="1">
    <source>
        <dbReference type="SAM" id="Phobius"/>
    </source>
</evidence>
<keyword evidence="1" id="KW-0812">Transmembrane</keyword>
<evidence type="ECO:0000313" key="2">
    <source>
        <dbReference type="EMBL" id="HHR92124.1"/>
    </source>
</evidence>
<dbReference type="EMBL" id="DRVY01000039">
    <property type="protein sequence ID" value="HHR92124.1"/>
    <property type="molecule type" value="Genomic_DNA"/>
</dbReference>